<keyword evidence="2" id="KW-1185">Reference proteome</keyword>
<accession>A0A136IP13</accession>
<dbReference type="EMBL" id="KQ964266">
    <property type="protein sequence ID" value="KXJ86666.1"/>
    <property type="molecule type" value="Genomic_DNA"/>
</dbReference>
<evidence type="ECO:0000313" key="1">
    <source>
        <dbReference type="EMBL" id="KXJ86666.1"/>
    </source>
</evidence>
<reference evidence="2" key="1">
    <citation type="submission" date="2016-02" db="EMBL/GenBank/DDBJ databases">
        <title>Draft genome sequence of Microdochium bolleyi, a fungal endophyte of beachgrass.</title>
        <authorList>
            <consortium name="DOE Joint Genome Institute"/>
            <person name="David A.S."/>
            <person name="May G."/>
            <person name="Haridas S."/>
            <person name="Lim J."/>
            <person name="Wang M."/>
            <person name="Labutti K."/>
            <person name="Lipzen A."/>
            <person name="Barry K."/>
            <person name="Grigoriev I.V."/>
        </authorList>
    </citation>
    <scope>NUCLEOTIDE SEQUENCE [LARGE SCALE GENOMIC DNA]</scope>
    <source>
        <strain evidence="2">J235TASD1</strain>
    </source>
</reference>
<evidence type="ECO:0000313" key="2">
    <source>
        <dbReference type="Proteomes" id="UP000070501"/>
    </source>
</evidence>
<protein>
    <submittedName>
        <fullName evidence="1">Uncharacterized protein</fullName>
    </submittedName>
</protein>
<proteinExistence type="predicted"/>
<organism evidence="1 2">
    <name type="scientific">Microdochium bolleyi</name>
    <dbReference type="NCBI Taxonomy" id="196109"/>
    <lineage>
        <taxon>Eukaryota</taxon>
        <taxon>Fungi</taxon>
        <taxon>Dikarya</taxon>
        <taxon>Ascomycota</taxon>
        <taxon>Pezizomycotina</taxon>
        <taxon>Sordariomycetes</taxon>
        <taxon>Xylariomycetidae</taxon>
        <taxon>Xylariales</taxon>
        <taxon>Microdochiaceae</taxon>
        <taxon>Microdochium</taxon>
    </lineage>
</organism>
<sequence>MNPRPGLTVVGVLTYNSLFSLTRSGDDGQRPLGAAHGVIVPCDLTIQPGHHRTPWHTSTAATHISLCARMIAPLRQCAVLWLRSTRGSCPSEVVRCRLVFYKSGAHWAC</sequence>
<dbReference type="Proteomes" id="UP000070501">
    <property type="component" value="Unassembled WGS sequence"/>
</dbReference>
<name>A0A136IP13_9PEZI</name>
<gene>
    <name evidence="1" type="ORF">Micbo1qcDRAFT_33817</name>
</gene>
<dbReference type="AlphaFoldDB" id="A0A136IP13"/>
<dbReference type="InParanoid" id="A0A136IP13"/>